<sequence>MPRALEVHEPPSTSCDYCGCQATVIGVQIVEKVGFRPARVVVTEQRFPKYKCPGCKTVFQAKVPDQAFDFTKYGPELRAGIATSKFADFLPLFRIEQIFERSGAKIHRGTLSRLMTSTVEALKPVYEALLEDVRASGKLHMDETIMPQFVPGNGKVRNCYAWALCRDDRRWLGNLPAAVVFDFAQSRAGEHGERFLGDFREVLQVDGFPGYNRLTSEGRPNGPIKLAYCWSHVRRRFHQLWLSTKSMAAKHLLDQINAMYGIEQRIAGTPASHRLSVRKRETAPLAAELKSSLEQTAASIATKSILGEAISYTLNLWDGLLVFLSDGRVEMDNNPVENAIRPIALLRKNALFAGSEVGGRNWAIMASLVGTCKLHGVEPYTYFTWVFEQLAKKLPRSEYHRLMPWNCPKGRYKAKD</sequence>
<dbReference type="PANTHER" id="PTHR33678">
    <property type="entry name" value="BLL1576 PROTEIN"/>
    <property type="match status" value="1"/>
</dbReference>
<dbReference type="PANTHER" id="PTHR33678:SF1">
    <property type="entry name" value="BLL1576 PROTEIN"/>
    <property type="match status" value="1"/>
</dbReference>
<dbReference type="Pfam" id="PF13005">
    <property type="entry name" value="zf-IS66"/>
    <property type="match status" value="1"/>
</dbReference>
<evidence type="ECO:0000313" key="4">
    <source>
        <dbReference type="EMBL" id="MDN3712917.1"/>
    </source>
</evidence>
<dbReference type="InterPro" id="IPR052344">
    <property type="entry name" value="Transposase-related"/>
</dbReference>
<dbReference type="NCBIfam" id="NF033517">
    <property type="entry name" value="transpos_IS66"/>
    <property type="match status" value="1"/>
</dbReference>
<feature type="domain" description="Transposase IS66 central" evidence="1">
    <location>
        <begin position="73"/>
        <end position="360"/>
    </location>
</feature>
<evidence type="ECO:0000259" key="1">
    <source>
        <dbReference type="Pfam" id="PF03050"/>
    </source>
</evidence>
<dbReference type="Pfam" id="PF03050">
    <property type="entry name" value="DDE_Tnp_IS66"/>
    <property type="match status" value="1"/>
</dbReference>
<name>A0ABT8DAN6_9RHOB</name>
<evidence type="ECO:0000259" key="2">
    <source>
        <dbReference type="Pfam" id="PF13005"/>
    </source>
</evidence>
<dbReference type="InterPro" id="IPR039552">
    <property type="entry name" value="IS66_C"/>
</dbReference>
<dbReference type="InterPro" id="IPR004291">
    <property type="entry name" value="Transposase_IS66_central"/>
</dbReference>
<proteinExistence type="predicted"/>
<feature type="domain" description="Transposase IS66 C-terminal" evidence="3">
    <location>
        <begin position="367"/>
        <end position="405"/>
    </location>
</feature>
<evidence type="ECO:0000259" key="3">
    <source>
        <dbReference type="Pfam" id="PF13817"/>
    </source>
</evidence>
<dbReference type="InterPro" id="IPR024474">
    <property type="entry name" value="Znf_dom_IS66"/>
</dbReference>
<evidence type="ECO:0000313" key="5">
    <source>
        <dbReference type="Proteomes" id="UP001243846"/>
    </source>
</evidence>
<accession>A0ABT8DAN6</accession>
<gene>
    <name evidence="4" type="ORF">QWZ10_16310</name>
</gene>
<keyword evidence="5" id="KW-1185">Reference proteome</keyword>
<dbReference type="EMBL" id="JAUFRC010000001">
    <property type="protein sequence ID" value="MDN3712917.1"/>
    <property type="molecule type" value="Genomic_DNA"/>
</dbReference>
<protein>
    <submittedName>
        <fullName evidence="4">IS66 family transposase</fullName>
    </submittedName>
</protein>
<feature type="domain" description="Transposase IS66 zinc-finger binding" evidence="2">
    <location>
        <begin position="13"/>
        <end position="55"/>
    </location>
</feature>
<organism evidence="4 5">
    <name type="scientific">Paracoccus cavernae</name>
    <dbReference type="NCBI Taxonomy" id="1571207"/>
    <lineage>
        <taxon>Bacteria</taxon>
        <taxon>Pseudomonadati</taxon>
        <taxon>Pseudomonadota</taxon>
        <taxon>Alphaproteobacteria</taxon>
        <taxon>Rhodobacterales</taxon>
        <taxon>Paracoccaceae</taxon>
        <taxon>Paracoccus</taxon>
    </lineage>
</organism>
<reference evidence="5" key="1">
    <citation type="journal article" date="2019" name="Int. J. Syst. Evol. Microbiol.">
        <title>The Global Catalogue of Microorganisms (GCM) 10K type strain sequencing project: providing services to taxonomists for standard genome sequencing and annotation.</title>
        <authorList>
            <consortium name="The Broad Institute Genomics Platform"/>
            <consortium name="The Broad Institute Genome Sequencing Center for Infectious Disease"/>
            <person name="Wu L."/>
            <person name="Ma J."/>
        </authorList>
    </citation>
    <scope>NUCLEOTIDE SEQUENCE [LARGE SCALE GENOMIC DNA]</scope>
    <source>
        <strain evidence="5">CECT 8482</strain>
    </source>
</reference>
<dbReference type="Proteomes" id="UP001243846">
    <property type="component" value="Unassembled WGS sequence"/>
</dbReference>
<dbReference type="Pfam" id="PF13817">
    <property type="entry name" value="DDE_Tnp_IS66_C"/>
    <property type="match status" value="1"/>
</dbReference>
<comment type="caution">
    <text evidence="4">The sequence shown here is derived from an EMBL/GenBank/DDBJ whole genome shotgun (WGS) entry which is preliminary data.</text>
</comment>